<dbReference type="AlphaFoldDB" id="A0A6L5YNV8"/>
<evidence type="ECO:0000259" key="1">
    <source>
        <dbReference type="PROSITE" id="PS50965"/>
    </source>
</evidence>
<sequence length="347" mass="40387">MGKNIMQRRISIMNRKNSTTKAQILKEFEDTGILRQTTYAKKEVEGELRKFQSMIVSKCEGFPGDSKISDIQAYILALAEKKDLLEDPKIIKFNEMSNELNKLIAFEISGNKGERILAHNLEWVRVKNRSLMNLELGDDNFKTEIDGVVVTSKAIFLIEVKNSSQDIYISPHGNYYRANDRKKILFNIANKMNCRYYMLRKTLRQSGFKKKIKIYNLLVFTNHNCAYVNEYKYIKVCSAIQISGTIQKYRASNLYDEEDMNFIQDCLRKASKVTKYPIAFDFKEYVELYADVLLMTEPQTLEVAYADKNCKDCVVMAAFNLLNKIIRKTKFVYATLATLQIRFRLIK</sequence>
<dbReference type="Pfam" id="PF08378">
    <property type="entry name" value="NERD"/>
    <property type="match status" value="1"/>
</dbReference>
<dbReference type="EMBL" id="VUMU01000027">
    <property type="protein sequence ID" value="MST59262.1"/>
    <property type="molecule type" value="Genomic_DNA"/>
</dbReference>
<proteinExistence type="predicted"/>
<evidence type="ECO:0000313" key="3">
    <source>
        <dbReference type="Proteomes" id="UP000476055"/>
    </source>
</evidence>
<dbReference type="InterPro" id="IPR011528">
    <property type="entry name" value="NERD"/>
</dbReference>
<gene>
    <name evidence="2" type="ORF">FYJ59_13635</name>
</gene>
<feature type="domain" description="NERD" evidence="1">
    <location>
        <begin position="109"/>
        <end position="222"/>
    </location>
</feature>
<protein>
    <submittedName>
        <fullName evidence="2">NERD domain-containing protein</fullName>
    </submittedName>
</protein>
<keyword evidence="3" id="KW-1185">Reference proteome</keyword>
<evidence type="ECO:0000313" key="2">
    <source>
        <dbReference type="EMBL" id="MST59262.1"/>
    </source>
</evidence>
<name>A0A6L5YNV8_9FIRM</name>
<comment type="caution">
    <text evidence="2">The sequence shown here is derived from an EMBL/GenBank/DDBJ whole genome shotgun (WGS) entry which is preliminary data.</text>
</comment>
<dbReference type="Proteomes" id="UP000476055">
    <property type="component" value="Unassembled WGS sequence"/>
</dbReference>
<reference evidence="2 3" key="1">
    <citation type="submission" date="2019-08" db="EMBL/GenBank/DDBJ databases">
        <title>In-depth cultivation of the pig gut microbiome towards novel bacterial diversity and tailored functional studies.</title>
        <authorList>
            <person name="Wylensek D."/>
            <person name="Hitch T.C.A."/>
            <person name="Clavel T."/>
        </authorList>
    </citation>
    <scope>NUCLEOTIDE SEQUENCE [LARGE SCALE GENOMIC DNA]</scope>
    <source>
        <strain evidence="2 3">WCA3-601-WT-6H</strain>
    </source>
</reference>
<dbReference type="PROSITE" id="PS50965">
    <property type="entry name" value="NERD"/>
    <property type="match status" value="1"/>
</dbReference>
<accession>A0A6L5YNV8</accession>
<organism evidence="2 3">
    <name type="scientific">Waltera intestinalis</name>
    <dbReference type="NCBI Taxonomy" id="2606635"/>
    <lineage>
        <taxon>Bacteria</taxon>
        <taxon>Bacillati</taxon>
        <taxon>Bacillota</taxon>
        <taxon>Clostridia</taxon>
        <taxon>Lachnospirales</taxon>
        <taxon>Lachnospiraceae</taxon>
        <taxon>Waltera</taxon>
    </lineage>
</organism>